<feature type="compositionally biased region" description="Polar residues" evidence="1">
    <location>
        <begin position="1034"/>
        <end position="1046"/>
    </location>
</feature>
<evidence type="ECO:0000313" key="3">
    <source>
        <dbReference type="EMBL" id="TFK37305.1"/>
    </source>
</evidence>
<feature type="compositionally biased region" description="Basic and acidic residues" evidence="1">
    <location>
        <begin position="798"/>
        <end position="809"/>
    </location>
</feature>
<feature type="region of interest" description="Disordered" evidence="1">
    <location>
        <begin position="935"/>
        <end position="967"/>
    </location>
</feature>
<feature type="domain" description="Meiotically up-regulated protein Msb1/Mug8" evidence="2">
    <location>
        <begin position="133"/>
        <end position="357"/>
    </location>
</feature>
<feature type="compositionally biased region" description="Low complexity" evidence="1">
    <location>
        <begin position="724"/>
        <end position="743"/>
    </location>
</feature>
<feature type="region of interest" description="Disordered" evidence="1">
    <location>
        <begin position="1125"/>
        <end position="1150"/>
    </location>
</feature>
<dbReference type="Pfam" id="PF08101">
    <property type="entry name" value="Msb1-Mug8_dom"/>
    <property type="match status" value="1"/>
</dbReference>
<reference evidence="3 4" key="1">
    <citation type="journal article" date="2019" name="Nat. Ecol. Evol.">
        <title>Megaphylogeny resolves global patterns of mushroom evolution.</title>
        <authorList>
            <person name="Varga T."/>
            <person name="Krizsan K."/>
            <person name="Foldi C."/>
            <person name="Dima B."/>
            <person name="Sanchez-Garcia M."/>
            <person name="Sanchez-Ramirez S."/>
            <person name="Szollosi G.J."/>
            <person name="Szarkandi J.G."/>
            <person name="Papp V."/>
            <person name="Albert L."/>
            <person name="Andreopoulos W."/>
            <person name="Angelini C."/>
            <person name="Antonin V."/>
            <person name="Barry K.W."/>
            <person name="Bougher N.L."/>
            <person name="Buchanan P."/>
            <person name="Buyck B."/>
            <person name="Bense V."/>
            <person name="Catcheside P."/>
            <person name="Chovatia M."/>
            <person name="Cooper J."/>
            <person name="Damon W."/>
            <person name="Desjardin D."/>
            <person name="Finy P."/>
            <person name="Geml J."/>
            <person name="Haridas S."/>
            <person name="Hughes K."/>
            <person name="Justo A."/>
            <person name="Karasinski D."/>
            <person name="Kautmanova I."/>
            <person name="Kiss B."/>
            <person name="Kocsube S."/>
            <person name="Kotiranta H."/>
            <person name="LaButti K.M."/>
            <person name="Lechner B.E."/>
            <person name="Liimatainen K."/>
            <person name="Lipzen A."/>
            <person name="Lukacs Z."/>
            <person name="Mihaltcheva S."/>
            <person name="Morgado L.N."/>
            <person name="Niskanen T."/>
            <person name="Noordeloos M.E."/>
            <person name="Ohm R.A."/>
            <person name="Ortiz-Santana B."/>
            <person name="Ovrebo C."/>
            <person name="Racz N."/>
            <person name="Riley R."/>
            <person name="Savchenko A."/>
            <person name="Shiryaev A."/>
            <person name="Soop K."/>
            <person name="Spirin V."/>
            <person name="Szebenyi C."/>
            <person name="Tomsovsky M."/>
            <person name="Tulloss R.E."/>
            <person name="Uehling J."/>
            <person name="Grigoriev I.V."/>
            <person name="Vagvolgyi C."/>
            <person name="Papp T."/>
            <person name="Martin F.M."/>
            <person name="Miettinen O."/>
            <person name="Hibbett D.S."/>
            <person name="Nagy L.G."/>
        </authorList>
    </citation>
    <scope>NUCLEOTIDE SEQUENCE [LARGE SCALE GENOMIC DNA]</scope>
    <source>
        <strain evidence="3 4">CBS 166.37</strain>
    </source>
</reference>
<sequence length="1443" mass="152875">MPSFLSKVFGRKKDDKDALSTSPRLLEGKFERVSPTVSPSATNFPEVGEGTVNGKSNGHRKDKDKDTPFTLFRAKSRPSGDVNQQQNQHKSEPLPQLSLNLPEVKEGSVAFEANPDAQVLLSDAVVGTRRLNPAETLTLVRTCSEAITARGLETLGIMHPHWYSTSPDIQRRLISLFIHSLSTAPGSSTLPSPSPFESELDSTRSPQDIAAVLRWGLRHLQLSTSSFGTSSNWYTSFFEAERAASYSPTAFTDSLIPLIPKQNQELLLATLEIVSSLAARSESNGTSGSKLAKLFGLWLLAAHPVEDGDDWTTFYQRWERTGRQFEHLLLARIRDEASRQRMPNRLLELVKAYPFYPKDDLAPADGILPRPNRSTRRYEALFVRIETEVPSSKGKEKEGKNKAHPLALIAAAFASSPAENAGPHNDLWERIRAASASGETSASSELSRVFADETIRFLSLAPGSKATATQSPTSPTFSLLPAESNKFLADKRQRPVSTSDQPKYGSANGQSPSKATIDSSPLSSAVTPSTGASIIGTDWAQFSTSGFWDTPAPLASTLLDSDIEVTQPVSATSSRRPTKRTKVGGRKSIEVPRTSISELLEENGSTTKDVPQSISRTAVVSVVELDEAFIDFWSDALLDPIANEWPSFVVCKLKGSAPALSGLTLPGEESQEPKKLEWLVLEQAYTTPPPSPALATPTAEEAQRRPRPSSPKPSFASETKKRFSFFTGSSSRQHSSQSIASVKNKSKSSKAPRVGEMGEILQEEGEQETPKTTKKKDDNTVRVKIPVPKSKKSLGDVQGKKEEKEEKLPELVATGAGKKVEVEQDKVSEAPKEAKAETKDEGVSDAAVAAVATSVVAAGAAAVLATTVDTTSETKPESEAQVPETEPIIMTETNDTTVAEPAEVEFLNGKADEKPLVEADDAPTREVLTAIPEVASPEIQASEPAKEEAASAPVGSTSERIEADISPVEEPVVVKEFTAPLVDSAPESFEAVAHPPNESAVAKEPAAAAQHIEPVAIQENTPAPEIVEPIATIESTASKEPSTGSPAQEAVVDAPTEAEAPPDTMVEPLSPPDEPSKHVEDSALPAAEDPVFSAIQVPSPTIATAEAPLPAPTTDAPQVVAEVDVSPSPTDLAGPTSIEVLSPTPGVNDVGDFIREEQHLTTSRAPGPDAAVEEVLLAEDAPLADPSATLAPGPKSTETPSTELIPAIEDLKLEDVASNGSAHSVHEPTVAVPEIPIETVSVEEPLAPSAVEGSPAESEGINVISVIPHIERLPVDGDASTSDVSLPEVPIVEAEPVIPEASPETHVTIPLAAESGTKDVDEAAVTGSAGAIASKEDLPAAPESVVASGSTPGPEIALSTSEPNDHTGVANISDVVADTPNELVEEVPVPQNGHQHLEETSNPGNPVGKTVATDDTSVNANILDTETSEPIDTKPTPSADVQD</sequence>
<dbReference type="InterPro" id="IPR008936">
    <property type="entry name" value="Rho_GTPase_activation_prot"/>
</dbReference>
<accession>A0A5C3LX75</accession>
<feature type="region of interest" description="Disordered" evidence="1">
    <location>
        <begin position="686"/>
        <end position="845"/>
    </location>
</feature>
<dbReference type="Proteomes" id="UP000308652">
    <property type="component" value="Unassembled WGS sequence"/>
</dbReference>
<gene>
    <name evidence="3" type="ORF">BDQ12DRAFT_667228</name>
</gene>
<protein>
    <recommendedName>
        <fullName evidence="2">Meiotically up-regulated protein Msb1/Mug8 domain-containing protein</fullName>
    </recommendedName>
</protein>
<dbReference type="STRING" id="68775.A0A5C3LX75"/>
<dbReference type="InterPro" id="IPR037508">
    <property type="entry name" value="Msb1/Mug8"/>
</dbReference>
<keyword evidence="4" id="KW-1185">Reference proteome</keyword>
<feature type="region of interest" description="Disordered" evidence="1">
    <location>
        <begin position="1334"/>
        <end position="1366"/>
    </location>
</feature>
<evidence type="ECO:0000259" key="2">
    <source>
        <dbReference type="Pfam" id="PF08101"/>
    </source>
</evidence>
<feature type="compositionally biased region" description="Basic and acidic residues" evidence="1">
    <location>
        <begin position="768"/>
        <end position="781"/>
    </location>
</feature>
<dbReference type="PANTHER" id="PTHR28093:SF1">
    <property type="entry name" value="MORPHOGENESIS-RELATED PROTEIN MSB1"/>
    <property type="match status" value="1"/>
</dbReference>
<feature type="compositionally biased region" description="Polar residues" evidence="1">
    <location>
        <begin position="1413"/>
        <end position="1443"/>
    </location>
</feature>
<proteinExistence type="predicted"/>
<dbReference type="InterPro" id="IPR012965">
    <property type="entry name" value="Msb1/Mug8_dom"/>
</dbReference>
<feature type="region of interest" description="Disordered" evidence="1">
    <location>
        <begin position="1034"/>
        <end position="1094"/>
    </location>
</feature>
<dbReference type="EMBL" id="ML213609">
    <property type="protein sequence ID" value="TFK37305.1"/>
    <property type="molecule type" value="Genomic_DNA"/>
</dbReference>
<evidence type="ECO:0000313" key="4">
    <source>
        <dbReference type="Proteomes" id="UP000308652"/>
    </source>
</evidence>
<dbReference type="PANTHER" id="PTHR28093">
    <property type="entry name" value="MORPHOGENESIS-RELATED PROTEIN MSB1"/>
    <property type="match status" value="1"/>
</dbReference>
<feature type="compositionally biased region" description="Basic and acidic residues" evidence="1">
    <location>
        <begin position="818"/>
        <end position="842"/>
    </location>
</feature>
<feature type="region of interest" description="Disordered" evidence="1">
    <location>
        <begin position="868"/>
        <end position="897"/>
    </location>
</feature>
<feature type="region of interest" description="Disordered" evidence="1">
    <location>
        <begin position="1"/>
        <end position="97"/>
    </location>
</feature>
<feature type="region of interest" description="Disordered" evidence="1">
    <location>
        <begin position="488"/>
        <end position="528"/>
    </location>
</feature>
<name>A0A5C3LX75_9AGAR</name>
<feature type="compositionally biased region" description="Polar residues" evidence="1">
    <location>
        <begin position="495"/>
        <end position="528"/>
    </location>
</feature>
<organism evidence="3 4">
    <name type="scientific">Crucibulum laeve</name>
    <dbReference type="NCBI Taxonomy" id="68775"/>
    <lineage>
        <taxon>Eukaryota</taxon>
        <taxon>Fungi</taxon>
        <taxon>Dikarya</taxon>
        <taxon>Basidiomycota</taxon>
        <taxon>Agaricomycotina</taxon>
        <taxon>Agaricomycetes</taxon>
        <taxon>Agaricomycetidae</taxon>
        <taxon>Agaricales</taxon>
        <taxon>Agaricineae</taxon>
        <taxon>Nidulariaceae</taxon>
        <taxon>Crucibulum</taxon>
    </lineage>
</organism>
<evidence type="ECO:0000256" key="1">
    <source>
        <dbReference type="SAM" id="MobiDB-lite"/>
    </source>
</evidence>
<dbReference type="Gene3D" id="1.10.555.10">
    <property type="entry name" value="Rho GTPase activation protein"/>
    <property type="match status" value="1"/>
</dbReference>
<feature type="region of interest" description="Disordered" evidence="1">
    <location>
        <begin position="1389"/>
        <end position="1443"/>
    </location>
</feature>
<dbReference type="OrthoDB" id="3362494at2759"/>